<dbReference type="EMBL" id="CM044702">
    <property type="protein sequence ID" value="KAI5676391.1"/>
    <property type="molecule type" value="Genomic_DNA"/>
</dbReference>
<sequence length="468" mass="51331">MVRPEARRGDDDLGAVTDRTGRVEGRVVTASSRGVRGRYSMLDILSTSAPIAPGMLQLGAQFFEQLVGSVPVDSSYSGTESGATARGNPSSDVGLGKDSGISRSKEAVRVGSLCIHSGEGDEDEREDDNGYDDDDNDDGDDHEPVPIVEASSSGHKPAPGKGKELTGSFMSVMSKIVGSRQKRSEKLHPPTNPRQRKKSKNDGWEQTGPSDGGPQDPVLVPSYRGHNRDILKSRSRYVSLTGWTPSDLAVVQLVGETVLSHLRSYMFQRPNSSLLSAFVESSLFTNKSGNNVPGKLWLLGATILAYLYRSLGQASRVDAKELSGCRSLLEGLFLSNDRAWTYLYFPMFAPPVRPGARLCRPHIQRFAMLGHKTENKLIDLRIRLDTMTADETNIPVIPPSRCTDDYMPWFLSRTHLSIQNPDRLPRSVQLPTIAPITPHVLLDMVARELDRDDINDATSRASDMIKSV</sequence>
<protein>
    <submittedName>
        <fullName evidence="1">Uncharacterized protein</fullName>
    </submittedName>
</protein>
<reference evidence="2" key="1">
    <citation type="journal article" date="2023" name="Nat. Plants">
        <title>Single-cell RNA sequencing provides a high-resolution roadmap for understanding the multicellular compartmentation of specialized metabolism.</title>
        <authorList>
            <person name="Sun S."/>
            <person name="Shen X."/>
            <person name="Li Y."/>
            <person name="Li Y."/>
            <person name="Wang S."/>
            <person name="Li R."/>
            <person name="Zhang H."/>
            <person name="Shen G."/>
            <person name="Guo B."/>
            <person name="Wei J."/>
            <person name="Xu J."/>
            <person name="St-Pierre B."/>
            <person name="Chen S."/>
            <person name="Sun C."/>
        </authorList>
    </citation>
    <scope>NUCLEOTIDE SEQUENCE [LARGE SCALE GENOMIC DNA]</scope>
</reference>
<name>A0ACC0BUX4_CATRO</name>
<keyword evidence="2" id="KW-1185">Reference proteome</keyword>
<evidence type="ECO:0000313" key="1">
    <source>
        <dbReference type="EMBL" id="KAI5676391.1"/>
    </source>
</evidence>
<proteinExistence type="predicted"/>
<dbReference type="Proteomes" id="UP001060085">
    <property type="component" value="Linkage Group LG02"/>
</dbReference>
<comment type="caution">
    <text evidence="1">The sequence shown here is derived from an EMBL/GenBank/DDBJ whole genome shotgun (WGS) entry which is preliminary data.</text>
</comment>
<organism evidence="1 2">
    <name type="scientific">Catharanthus roseus</name>
    <name type="common">Madagascar periwinkle</name>
    <name type="synonym">Vinca rosea</name>
    <dbReference type="NCBI Taxonomy" id="4058"/>
    <lineage>
        <taxon>Eukaryota</taxon>
        <taxon>Viridiplantae</taxon>
        <taxon>Streptophyta</taxon>
        <taxon>Embryophyta</taxon>
        <taxon>Tracheophyta</taxon>
        <taxon>Spermatophyta</taxon>
        <taxon>Magnoliopsida</taxon>
        <taxon>eudicotyledons</taxon>
        <taxon>Gunneridae</taxon>
        <taxon>Pentapetalae</taxon>
        <taxon>asterids</taxon>
        <taxon>lamiids</taxon>
        <taxon>Gentianales</taxon>
        <taxon>Apocynaceae</taxon>
        <taxon>Rauvolfioideae</taxon>
        <taxon>Vinceae</taxon>
        <taxon>Catharanthinae</taxon>
        <taxon>Catharanthus</taxon>
    </lineage>
</organism>
<accession>A0ACC0BUX4</accession>
<evidence type="ECO:0000313" key="2">
    <source>
        <dbReference type="Proteomes" id="UP001060085"/>
    </source>
</evidence>
<gene>
    <name evidence="1" type="ORF">M9H77_07341</name>
</gene>